<evidence type="ECO:0000256" key="1">
    <source>
        <dbReference type="ARBA" id="ARBA00022475"/>
    </source>
</evidence>
<evidence type="ECO:0000256" key="2">
    <source>
        <dbReference type="ARBA" id="ARBA00022692"/>
    </source>
</evidence>
<dbReference type="HOGENOM" id="CLU_187346_0_1_10"/>
<dbReference type="GO" id="GO:0005886">
    <property type="term" value="C:plasma membrane"/>
    <property type="evidence" value="ECO:0007669"/>
    <property type="project" value="InterPro"/>
</dbReference>
<evidence type="ECO:0000256" key="5">
    <source>
        <dbReference type="SAM" id="Phobius"/>
    </source>
</evidence>
<dbReference type="OrthoDB" id="840200at2"/>
<feature type="transmembrane region" description="Helical" evidence="5">
    <location>
        <begin position="31"/>
        <end position="50"/>
    </location>
</feature>
<dbReference type="KEGG" id="cmr:Cycma_4997"/>
<evidence type="ECO:0000256" key="3">
    <source>
        <dbReference type="ARBA" id="ARBA00022989"/>
    </source>
</evidence>
<evidence type="ECO:0000313" key="7">
    <source>
        <dbReference type="Proteomes" id="UP000001635"/>
    </source>
</evidence>
<keyword evidence="3 5" id="KW-1133">Transmembrane helix</keyword>
<sequence>MVKWTIIFLLLAILAAMYGFGGLAEGASEVAKAFCFIFLGMVIFSIFLNFKRI</sequence>
<dbReference type="PIRSF" id="PIRSF036466">
    <property type="entry name" value="UCP036466"/>
    <property type="match status" value="1"/>
</dbReference>
<dbReference type="InterPro" id="IPR009760">
    <property type="entry name" value="DUF1328"/>
</dbReference>
<organism evidence="6 7">
    <name type="scientific">Cyclobacterium marinum (strain ATCC 25205 / DSM 745 / LMG 13164 / NCIMB 1802)</name>
    <name type="common">Flectobacillus marinus</name>
    <dbReference type="NCBI Taxonomy" id="880070"/>
    <lineage>
        <taxon>Bacteria</taxon>
        <taxon>Pseudomonadati</taxon>
        <taxon>Bacteroidota</taxon>
        <taxon>Cytophagia</taxon>
        <taxon>Cytophagales</taxon>
        <taxon>Cyclobacteriaceae</taxon>
        <taxon>Cyclobacterium</taxon>
    </lineage>
</organism>
<evidence type="ECO:0000313" key="6">
    <source>
        <dbReference type="EMBL" id="AEL28681.1"/>
    </source>
</evidence>
<keyword evidence="2 5" id="KW-0812">Transmembrane</keyword>
<dbReference type="RefSeq" id="WP_014022961.1">
    <property type="nucleotide sequence ID" value="NC_015914.1"/>
</dbReference>
<dbReference type="HAMAP" id="MF_01361">
    <property type="entry name" value="UPF0391"/>
    <property type="match status" value="1"/>
</dbReference>
<reference evidence="7" key="1">
    <citation type="submission" date="2011-07" db="EMBL/GenBank/DDBJ databases">
        <title>The complete genome of Cyclobacterium marinum DSM 745.</title>
        <authorList>
            <person name="Lucas S."/>
            <person name="Han J."/>
            <person name="Lapidus A."/>
            <person name="Bruce D."/>
            <person name="Goodwin L."/>
            <person name="Pitluck S."/>
            <person name="Peters L."/>
            <person name="Kyrpides N."/>
            <person name="Mavromatis K."/>
            <person name="Ivanova N."/>
            <person name="Ovchinnikova G."/>
            <person name="Chertkov O."/>
            <person name="Detter J.C."/>
            <person name="Tapia R."/>
            <person name="Han C."/>
            <person name="Land M."/>
            <person name="Hauser L."/>
            <person name="Markowitz V."/>
            <person name="Cheng J.-F."/>
            <person name="Hugenholtz P."/>
            <person name="Woyke T."/>
            <person name="Wu D."/>
            <person name="Tindall B."/>
            <person name="Schuetze A."/>
            <person name="Brambilla E."/>
            <person name="Klenk H.-P."/>
            <person name="Eisen J.A."/>
        </authorList>
    </citation>
    <scope>NUCLEOTIDE SEQUENCE [LARGE SCALE GENOMIC DNA]</scope>
    <source>
        <strain evidence="7">ATCC 25205 / DSM 745 / LMG 13164 / NCIMB 1802</strain>
    </source>
</reference>
<dbReference type="STRING" id="880070.Cycma_4997"/>
<name>G0J812_CYCMS</name>
<dbReference type="Pfam" id="PF07043">
    <property type="entry name" value="DUF1328"/>
    <property type="match status" value="1"/>
</dbReference>
<gene>
    <name evidence="6" type="ordered locus">Cycma_4997</name>
</gene>
<dbReference type="AlphaFoldDB" id="G0J812"/>
<keyword evidence="1" id="KW-1003">Cell membrane</keyword>
<keyword evidence="4 5" id="KW-0472">Membrane</keyword>
<dbReference type="Proteomes" id="UP000001635">
    <property type="component" value="Chromosome"/>
</dbReference>
<protein>
    <submittedName>
        <fullName evidence="6">UPF0391 membrane protein ytjA</fullName>
    </submittedName>
</protein>
<proteinExistence type="inferred from homology"/>
<dbReference type="EMBL" id="CP002955">
    <property type="protein sequence ID" value="AEL28681.1"/>
    <property type="molecule type" value="Genomic_DNA"/>
</dbReference>
<keyword evidence="7" id="KW-1185">Reference proteome</keyword>
<evidence type="ECO:0000256" key="4">
    <source>
        <dbReference type="ARBA" id="ARBA00023136"/>
    </source>
</evidence>
<accession>G0J812</accession>